<accession>A0AA88PDX5</accession>
<dbReference type="AlphaFoldDB" id="A0AA88PDX5"/>
<name>A0AA88PDX5_9TELE</name>
<dbReference type="Proteomes" id="UP001187343">
    <property type="component" value="Unassembled WGS sequence"/>
</dbReference>
<sequence>MDCVDVFGADIWIASLLSGRRQIYLPEQGKLAGGVNWLLLKPVILPLHAAGALPALTALTLSEDDINESSETLSLLQANDGQLQANWLPAFNRYLLSSFSSCLRVSPLPLSSFNS</sequence>
<keyword evidence="2" id="KW-1185">Reference proteome</keyword>
<comment type="caution">
    <text evidence="1">The sequence shown here is derived from an EMBL/GenBank/DDBJ whole genome shotgun (WGS) entry which is preliminary data.</text>
</comment>
<reference evidence="1" key="1">
    <citation type="submission" date="2023-08" db="EMBL/GenBank/DDBJ databases">
        <title>Chromosome-level Genome Assembly of mud carp (Cirrhinus molitorella).</title>
        <authorList>
            <person name="Liu H."/>
        </authorList>
    </citation>
    <scope>NUCLEOTIDE SEQUENCE</scope>
    <source>
        <strain evidence="1">Prfri</strain>
        <tissue evidence="1">Muscle</tissue>
    </source>
</reference>
<gene>
    <name evidence="1" type="ORF">Q8A67_019121</name>
</gene>
<dbReference type="EMBL" id="JAUYZG010000019">
    <property type="protein sequence ID" value="KAK2878330.1"/>
    <property type="molecule type" value="Genomic_DNA"/>
</dbReference>
<evidence type="ECO:0000313" key="2">
    <source>
        <dbReference type="Proteomes" id="UP001187343"/>
    </source>
</evidence>
<organism evidence="1 2">
    <name type="scientific">Cirrhinus molitorella</name>
    <name type="common">mud carp</name>
    <dbReference type="NCBI Taxonomy" id="172907"/>
    <lineage>
        <taxon>Eukaryota</taxon>
        <taxon>Metazoa</taxon>
        <taxon>Chordata</taxon>
        <taxon>Craniata</taxon>
        <taxon>Vertebrata</taxon>
        <taxon>Euteleostomi</taxon>
        <taxon>Actinopterygii</taxon>
        <taxon>Neopterygii</taxon>
        <taxon>Teleostei</taxon>
        <taxon>Ostariophysi</taxon>
        <taxon>Cypriniformes</taxon>
        <taxon>Cyprinidae</taxon>
        <taxon>Labeoninae</taxon>
        <taxon>Labeonini</taxon>
        <taxon>Cirrhinus</taxon>
    </lineage>
</organism>
<evidence type="ECO:0000313" key="1">
    <source>
        <dbReference type="EMBL" id="KAK2878330.1"/>
    </source>
</evidence>
<proteinExistence type="predicted"/>
<protein>
    <submittedName>
        <fullName evidence="1">Uncharacterized protein</fullName>
    </submittedName>
</protein>